<dbReference type="InterPro" id="IPR005537">
    <property type="entry name" value="RAMP_III_fam"/>
</dbReference>
<name>A0A7C4GCC8_9BACT</name>
<dbReference type="InterPro" id="IPR007522">
    <property type="entry name" value="CRISPR-assoc_prot_TM1795"/>
</dbReference>
<dbReference type="GO" id="GO:0051607">
    <property type="term" value="P:defense response to virus"/>
    <property type="evidence" value="ECO:0007669"/>
    <property type="project" value="UniProtKB-KW"/>
</dbReference>
<evidence type="ECO:0000313" key="3">
    <source>
        <dbReference type="EMBL" id="HGU40616.1"/>
    </source>
</evidence>
<accession>A0A7C4GCC8</accession>
<gene>
    <name evidence="3" type="primary">cmr1</name>
    <name evidence="3" type="ORF">ENT77_05405</name>
</gene>
<protein>
    <submittedName>
        <fullName evidence="3">Type III-B CRISPR module RAMP protein Cmr1</fullName>
    </submittedName>
</protein>
<dbReference type="NCBIfam" id="TIGR01894">
    <property type="entry name" value="cas_TM1795_cmr1"/>
    <property type="match status" value="1"/>
</dbReference>
<dbReference type="AlphaFoldDB" id="A0A7C4GCC8"/>
<organism evidence="3">
    <name type="scientific">Fervidobacterium thailandense</name>
    <dbReference type="NCBI Taxonomy" id="1008305"/>
    <lineage>
        <taxon>Bacteria</taxon>
        <taxon>Thermotogati</taxon>
        <taxon>Thermotogota</taxon>
        <taxon>Thermotogae</taxon>
        <taxon>Thermotogales</taxon>
        <taxon>Fervidobacteriaceae</taxon>
        <taxon>Fervidobacterium</taxon>
    </lineage>
</organism>
<evidence type="ECO:0000256" key="1">
    <source>
        <dbReference type="ARBA" id="ARBA00023118"/>
    </source>
</evidence>
<proteinExistence type="predicted"/>
<dbReference type="EMBL" id="DSZY01000027">
    <property type="protein sequence ID" value="HGU40616.1"/>
    <property type="molecule type" value="Genomic_DNA"/>
</dbReference>
<sequence length="445" mass="51011">MIQEVVRCKVVTPIFSRSEEFSDEGGRTYNFELRPQSVKGVLHFWLRAVAPRVINIFELDFERLPNDLAKEFKNEKFRGLKYLEMLIFGSQNRKGPFGLFVRWNEEDTEAIGRFKELNPNNKTVLEFSPVVGKDASYPLYGLYNTKEKVLTKFLKPGADFEIHIYANDRVTYEVVFSLFKLVSTVSGFGAKTTKGFGEFEIVKPSFNRIQFLSSVNFEQLLSEVEGKIKRFIEEKDLYKALKIEQTPTNLVEFPNLLPGRYEIISTPIKASSLSELFSKLYGLKFQSNGNRRRIIRGWYREVKYRLRFVGKNRSGDAVKELVSCINGRASEADIGPAIVGLPIAYQNLKKAGSRIDRITIFPSIKTNETDVSTKRKTSVLRIIISQVQRTYQVFCLLLDSPVTQGGVLEHNLENARFHLKLTLTHADLKNLVKSLNQNYQPGARF</sequence>
<dbReference type="Pfam" id="PF03787">
    <property type="entry name" value="RAMPs"/>
    <property type="match status" value="1"/>
</dbReference>
<evidence type="ECO:0000259" key="2">
    <source>
        <dbReference type="Pfam" id="PF03787"/>
    </source>
</evidence>
<feature type="domain" description="CRISPR type III-associated protein" evidence="2">
    <location>
        <begin position="8"/>
        <end position="200"/>
    </location>
</feature>
<comment type="caution">
    <text evidence="3">The sequence shown here is derived from an EMBL/GenBank/DDBJ whole genome shotgun (WGS) entry which is preliminary data.</text>
</comment>
<keyword evidence="1" id="KW-0051">Antiviral defense</keyword>
<reference evidence="3" key="1">
    <citation type="journal article" date="2020" name="mSystems">
        <title>Genome- and Community-Level Interaction Insights into Carbon Utilization and Element Cycling Functions of Hydrothermarchaeota in Hydrothermal Sediment.</title>
        <authorList>
            <person name="Zhou Z."/>
            <person name="Liu Y."/>
            <person name="Xu W."/>
            <person name="Pan J."/>
            <person name="Luo Z.H."/>
            <person name="Li M."/>
        </authorList>
    </citation>
    <scope>NUCLEOTIDE SEQUENCE [LARGE SCALE GENOMIC DNA]</scope>
    <source>
        <strain evidence="3">SpSt-609</strain>
    </source>
</reference>